<evidence type="ECO:0000256" key="7">
    <source>
        <dbReference type="ARBA" id="ARBA00022490"/>
    </source>
</evidence>
<evidence type="ECO:0000256" key="2">
    <source>
        <dbReference type="ARBA" id="ARBA00004838"/>
    </source>
</evidence>
<comment type="subunit">
    <text evidence="4 13">Monomer.</text>
</comment>
<evidence type="ECO:0000256" key="13">
    <source>
        <dbReference type="HAMAP-Rule" id="MF_00145"/>
    </source>
</evidence>
<dbReference type="GO" id="GO:0005829">
    <property type="term" value="C:cytosol"/>
    <property type="evidence" value="ECO:0007669"/>
    <property type="project" value="TreeGrafter"/>
</dbReference>
<keyword evidence="9 13" id="KW-0547">Nucleotide-binding</keyword>
<keyword evidence="8 13" id="KW-0808">Transferase</keyword>
<dbReference type="Gene3D" id="3.40.50.1260">
    <property type="entry name" value="Phosphoglycerate kinase, N-terminal domain"/>
    <property type="match status" value="2"/>
</dbReference>
<dbReference type="FunFam" id="3.40.50.1260:FF:000031">
    <property type="entry name" value="Phosphoglycerate kinase 1"/>
    <property type="match status" value="1"/>
</dbReference>
<evidence type="ECO:0000256" key="11">
    <source>
        <dbReference type="ARBA" id="ARBA00022840"/>
    </source>
</evidence>
<gene>
    <name evidence="13" type="primary">pgk</name>
    <name evidence="16" type="ORF">A3G56_02640</name>
</gene>
<evidence type="ECO:0000313" key="16">
    <source>
        <dbReference type="EMBL" id="OGF18699.1"/>
    </source>
</evidence>
<dbReference type="PIRSF" id="PIRSF000724">
    <property type="entry name" value="Pgk"/>
    <property type="match status" value="1"/>
</dbReference>
<dbReference type="Pfam" id="PF00162">
    <property type="entry name" value="PGK"/>
    <property type="match status" value="1"/>
</dbReference>
<reference evidence="16 17" key="1">
    <citation type="journal article" date="2016" name="Nat. Commun.">
        <title>Thousands of microbial genomes shed light on interconnected biogeochemical processes in an aquifer system.</title>
        <authorList>
            <person name="Anantharaman K."/>
            <person name="Brown C.T."/>
            <person name="Hug L.A."/>
            <person name="Sharon I."/>
            <person name="Castelle C.J."/>
            <person name="Probst A.J."/>
            <person name="Thomas B.C."/>
            <person name="Singh A."/>
            <person name="Wilkins M.J."/>
            <person name="Karaoz U."/>
            <person name="Brodie E.L."/>
            <person name="Williams K.H."/>
            <person name="Hubbard S.S."/>
            <person name="Banfield J.F."/>
        </authorList>
    </citation>
    <scope>NUCLEOTIDE SEQUENCE [LARGE SCALE GENOMIC DNA]</scope>
</reference>
<dbReference type="HAMAP" id="MF_00145">
    <property type="entry name" value="Phosphoglyc_kinase"/>
    <property type="match status" value="1"/>
</dbReference>
<feature type="binding site" evidence="13 14">
    <location>
        <position position="317"/>
    </location>
    <ligand>
        <name>ATP</name>
        <dbReference type="ChEBI" id="CHEBI:30616"/>
    </ligand>
</feature>
<dbReference type="GO" id="GO:0043531">
    <property type="term" value="F:ADP binding"/>
    <property type="evidence" value="ECO:0007669"/>
    <property type="project" value="TreeGrafter"/>
</dbReference>
<feature type="binding site" evidence="13">
    <location>
        <begin position="346"/>
        <end position="349"/>
    </location>
    <ligand>
        <name>ATP</name>
        <dbReference type="ChEBI" id="CHEBI:30616"/>
    </ligand>
</feature>
<dbReference type="AlphaFoldDB" id="A0A1F5RW80"/>
<evidence type="ECO:0000256" key="5">
    <source>
        <dbReference type="ARBA" id="ARBA00013061"/>
    </source>
</evidence>
<dbReference type="GO" id="GO:0006096">
    <property type="term" value="P:glycolytic process"/>
    <property type="evidence" value="ECO:0007669"/>
    <property type="project" value="UniProtKB-UniRule"/>
</dbReference>
<dbReference type="GO" id="GO:0005524">
    <property type="term" value="F:ATP binding"/>
    <property type="evidence" value="ECO:0007669"/>
    <property type="project" value="UniProtKB-KW"/>
</dbReference>
<evidence type="ECO:0000256" key="9">
    <source>
        <dbReference type="ARBA" id="ARBA00022741"/>
    </source>
</evidence>
<evidence type="ECO:0000256" key="12">
    <source>
        <dbReference type="ARBA" id="ARBA00023152"/>
    </source>
</evidence>
<dbReference type="EC" id="2.7.2.3" evidence="5 13"/>
<feature type="binding site" evidence="13">
    <location>
        <begin position="22"/>
        <end position="24"/>
    </location>
    <ligand>
        <name>substrate</name>
    </ligand>
</feature>
<comment type="caution">
    <text evidence="16">The sequence shown here is derived from an EMBL/GenBank/DDBJ whole genome shotgun (WGS) entry which is preliminary data.</text>
</comment>
<sequence>MTIKSIRSVKNLAGKRVLVRCDFNVAVEKNKIIDDFKIVQSLPTIRYLISQGAKVILLTHFGRPEGKKVKIYKLKIIKPRLEKLLGKKVAYAEDCINAKAKSAVAKMKNGQVVLLENVRFYKEEEANERKFAKALANLADVYVNDAFAVSHRRHASVAAIKKYLPAYAGLLLAKEVLNLNKALRPAPPLVVIIGGAKLETKLPVIKNLRKKAKVVLIGGMIAYDFLAAKKWSSGRYQVAPAPRRLAKKLSYQNVILPVDFVASDKSNGQGQIKVVAAADLPAKMWQLDIGPETIRLYARYIKSAKTIIWNGPMGMFENEHFKHGTMSVARLVAAVSSGKAFGIVGGGETVAALKQTKMTEHVDWVSTSGGAMLEYLAGKRLPGLKKIIK</sequence>
<comment type="pathway">
    <text evidence="2 13">Carbohydrate degradation; glycolysis; pyruvate from D-glyceraldehyde 3-phosphate: step 2/5.</text>
</comment>
<evidence type="ECO:0000256" key="10">
    <source>
        <dbReference type="ARBA" id="ARBA00022777"/>
    </source>
</evidence>
<dbReference type="FunFam" id="3.40.50.1260:FF:000006">
    <property type="entry name" value="Phosphoglycerate kinase"/>
    <property type="match status" value="1"/>
</dbReference>
<comment type="subcellular location">
    <subcellularLocation>
        <location evidence="13">Cytoplasm</location>
    </subcellularLocation>
</comment>
<evidence type="ECO:0000256" key="8">
    <source>
        <dbReference type="ARBA" id="ARBA00022679"/>
    </source>
</evidence>
<name>A0A1F5RW80_9BACT</name>
<dbReference type="InterPro" id="IPR015824">
    <property type="entry name" value="Phosphoglycerate_kinase_N"/>
</dbReference>
<dbReference type="EMBL" id="MFFX01000042">
    <property type="protein sequence ID" value="OGF18699.1"/>
    <property type="molecule type" value="Genomic_DNA"/>
</dbReference>
<dbReference type="GO" id="GO:0006094">
    <property type="term" value="P:gluconeogenesis"/>
    <property type="evidence" value="ECO:0007669"/>
    <property type="project" value="TreeGrafter"/>
</dbReference>
<evidence type="ECO:0000256" key="15">
    <source>
        <dbReference type="RuleBase" id="RU000532"/>
    </source>
</evidence>
<feature type="binding site" evidence="13">
    <location>
        <begin position="60"/>
        <end position="63"/>
    </location>
    <ligand>
        <name>substrate</name>
    </ligand>
</feature>
<comment type="catalytic activity">
    <reaction evidence="1 13 15">
        <text>(2R)-3-phosphoglycerate + ATP = (2R)-3-phospho-glyceroyl phosphate + ADP</text>
        <dbReference type="Rhea" id="RHEA:14801"/>
        <dbReference type="ChEBI" id="CHEBI:30616"/>
        <dbReference type="ChEBI" id="CHEBI:57604"/>
        <dbReference type="ChEBI" id="CHEBI:58272"/>
        <dbReference type="ChEBI" id="CHEBI:456216"/>
        <dbReference type="EC" id="2.7.2.3"/>
    </reaction>
</comment>
<dbReference type="GO" id="GO:0004618">
    <property type="term" value="F:phosphoglycerate kinase activity"/>
    <property type="evidence" value="ECO:0007669"/>
    <property type="project" value="UniProtKB-UniRule"/>
</dbReference>
<dbReference type="PRINTS" id="PR00477">
    <property type="entry name" value="PHGLYCKINASE"/>
</dbReference>
<comment type="similarity">
    <text evidence="3 13 15">Belongs to the phosphoglycerate kinase family.</text>
</comment>
<feature type="binding site" evidence="13">
    <location>
        <position position="152"/>
    </location>
    <ligand>
        <name>substrate</name>
    </ligand>
</feature>
<evidence type="ECO:0000256" key="6">
    <source>
        <dbReference type="ARBA" id="ARBA00016471"/>
    </source>
</evidence>
<feature type="binding site" evidence="13">
    <location>
        <position position="119"/>
    </location>
    <ligand>
        <name>substrate</name>
    </ligand>
</feature>
<keyword evidence="11 13" id="KW-0067">ATP-binding</keyword>
<organism evidence="16 17">
    <name type="scientific">Candidatus Falkowbacteria bacterium RIFCSPLOWO2_12_FULL_45_10</name>
    <dbReference type="NCBI Taxonomy" id="1797990"/>
    <lineage>
        <taxon>Bacteria</taxon>
        <taxon>Candidatus Falkowiibacteriota</taxon>
    </lineage>
</organism>
<dbReference type="InterPro" id="IPR001576">
    <property type="entry name" value="Phosphoglycerate_kinase"/>
</dbReference>
<dbReference type="UniPathway" id="UPA00109">
    <property type="reaction ID" value="UER00185"/>
</dbReference>
<dbReference type="PANTHER" id="PTHR11406">
    <property type="entry name" value="PHOSPHOGLYCERATE KINASE"/>
    <property type="match status" value="1"/>
</dbReference>
<protein>
    <recommendedName>
        <fullName evidence="6 13">Phosphoglycerate kinase</fullName>
        <ecNumber evidence="5 13">2.7.2.3</ecNumber>
    </recommendedName>
</protein>
<dbReference type="InterPro" id="IPR036043">
    <property type="entry name" value="Phosphoglycerate_kinase_sf"/>
</dbReference>
<proteinExistence type="inferred from homology"/>
<evidence type="ECO:0000256" key="1">
    <source>
        <dbReference type="ARBA" id="ARBA00000642"/>
    </source>
</evidence>
<evidence type="ECO:0000256" key="3">
    <source>
        <dbReference type="ARBA" id="ARBA00008982"/>
    </source>
</evidence>
<dbReference type="SUPFAM" id="SSF53748">
    <property type="entry name" value="Phosphoglycerate kinase"/>
    <property type="match status" value="1"/>
</dbReference>
<keyword evidence="12 13" id="KW-0324">Glycolysis</keyword>
<keyword evidence="10 13" id="KW-0418">Kinase</keyword>
<dbReference type="Proteomes" id="UP000178682">
    <property type="component" value="Unassembled WGS sequence"/>
</dbReference>
<evidence type="ECO:0000256" key="4">
    <source>
        <dbReference type="ARBA" id="ARBA00011245"/>
    </source>
</evidence>
<evidence type="ECO:0000313" key="17">
    <source>
        <dbReference type="Proteomes" id="UP000178682"/>
    </source>
</evidence>
<evidence type="ECO:0000256" key="14">
    <source>
        <dbReference type="PIRSR" id="PIRSR000724-2"/>
    </source>
</evidence>
<accession>A0A1F5RW80</accession>
<keyword evidence="7 13" id="KW-0963">Cytoplasm</keyword>
<feature type="binding site" evidence="13 14">
    <location>
        <position position="201"/>
    </location>
    <ligand>
        <name>ATP</name>
        <dbReference type="ChEBI" id="CHEBI:30616"/>
    </ligand>
</feature>
<comment type="caution">
    <text evidence="13">Lacks conserved residue(s) required for the propagation of feature annotation.</text>
</comment>
<dbReference type="PANTHER" id="PTHR11406:SF23">
    <property type="entry name" value="PHOSPHOGLYCERATE KINASE 1, CHLOROPLASTIC-RELATED"/>
    <property type="match status" value="1"/>
</dbReference>